<evidence type="ECO:0000313" key="8">
    <source>
        <dbReference type="EMBL" id="SDK27015.1"/>
    </source>
</evidence>
<dbReference type="InterPro" id="IPR033985">
    <property type="entry name" value="SusD-like_N"/>
</dbReference>
<dbReference type="InterPro" id="IPR011990">
    <property type="entry name" value="TPR-like_helical_dom_sf"/>
</dbReference>
<evidence type="ECO:0000259" key="7">
    <source>
        <dbReference type="Pfam" id="PF14322"/>
    </source>
</evidence>
<dbReference type="SUPFAM" id="SSF48452">
    <property type="entry name" value="TPR-like"/>
    <property type="match status" value="1"/>
</dbReference>
<dbReference type="GO" id="GO:0009279">
    <property type="term" value="C:cell outer membrane"/>
    <property type="evidence" value="ECO:0007669"/>
    <property type="project" value="UniProtKB-SubCell"/>
</dbReference>
<keyword evidence="9" id="KW-1185">Reference proteome</keyword>
<keyword evidence="5" id="KW-0998">Cell outer membrane</keyword>
<evidence type="ECO:0000256" key="4">
    <source>
        <dbReference type="ARBA" id="ARBA00023136"/>
    </source>
</evidence>
<evidence type="ECO:0000256" key="1">
    <source>
        <dbReference type="ARBA" id="ARBA00004442"/>
    </source>
</evidence>
<evidence type="ECO:0000256" key="2">
    <source>
        <dbReference type="ARBA" id="ARBA00006275"/>
    </source>
</evidence>
<sequence length="504" mass="54945">MIPKIKQLVSLTLVFALGGCQVTDLTPANFLPESEAFADASRVEAAVVGVYEAAQQGYYGTTVQRGYPFGAASTEQGDMKGEDMYNDQLFYEITYTNAWTPTTANNNGMWVGLYRLINRCNVVLEGVATAQESGVITAEAANVYRGEVLFLRALSHHELLVHFSRPYTDDPSSPGILYRTFAINDVSKVSDGEAVQRGTVQADYTQLLADLDEAESLLENGSNVFRAQKGAAIALKSRVKLHMGDWPGVIAEYEKLTTLYALTESPDGPFTSDNSSENIFSLENSAASNPGVNGALVSMYGNPELGGRGLVKVSPVIWQADFWLEGDLRRTLLTTEAANGIYTAKYDAYGVYDDPTPLLRYAEVVLNAAEAYARQNELDMAVTLLNQVRDRALPDGAASYTAASLGGTQAGVLEGIWQERRIEFLAEGKRWMDIHRLAGEGLMAGIPEKAQSRSVTSIDFYTGASPITYDHALAYDNPLFIWPLPLDEMLNNPGLTDADQNPGY</sequence>
<dbReference type="InterPro" id="IPR012944">
    <property type="entry name" value="SusD_RagB_dom"/>
</dbReference>
<dbReference type="Gene3D" id="1.25.40.390">
    <property type="match status" value="1"/>
</dbReference>
<comment type="subcellular location">
    <subcellularLocation>
        <location evidence="1">Cell outer membrane</location>
    </subcellularLocation>
</comment>
<evidence type="ECO:0000313" key="9">
    <source>
        <dbReference type="Proteomes" id="UP000198510"/>
    </source>
</evidence>
<evidence type="ECO:0000256" key="3">
    <source>
        <dbReference type="ARBA" id="ARBA00022729"/>
    </source>
</evidence>
<dbReference type="RefSeq" id="WP_089679857.1">
    <property type="nucleotide sequence ID" value="NZ_FNFO01000002.1"/>
</dbReference>
<protein>
    <submittedName>
        <fullName evidence="8">Starch-binding associating with outer membrane</fullName>
    </submittedName>
</protein>
<dbReference type="AlphaFoldDB" id="A0A1G9AKG9"/>
<dbReference type="Pfam" id="PF07980">
    <property type="entry name" value="SusD_RagB"/>
    <property type="match status" value="1"/>
</dbReference>
<evidence type="ECO:0000259" key="6">
    <source>
        <dbReference type="Pfam" id="PF07980"/>
    </source>
</evidence>
<name>A0A1G9AKG9_9BACT</name>
<feature type="domain" description="RagB/SusD" evidence="6">
    <location>
        <begin position="343"/>
        <end position="504"/>
    </location>
</feature>
<dbReference type="PROSITE" id="PS51257">
    <property type="entry name" value="PROKAR_LIPOPROTEIN"/>
    <property type="match status" value="1"/>
</dbReference>
<keyword evidence="3" id="KW-0732">Signal</keyword>
<feature type="domain" description="SusD-like N-terminal" evidence="7">
    <location>
        <begin position="72"/>
        <end position="241"/>
    </location>
</feature>
<accession>A0A1G9AKG9</accession>
<evidence type="ECO:0000256" key="5">
    <source>
        <dbReference type="ARBA" id="ARBA00023237"/>
    </source>
</evidence>
<dbReference type="STRING" id="1075417.SAMN05421823_102310"/>
<dbReference type="EMBL" id="FNFO01000002">
    <property type="protein sequence ID" value="SDK27015.1"/>
    <property type="molecule type" value="Genomic_DNA"/>
</dbReference>
<dbReference type="Pfam" id="PF14322">
    <property type="entry name" value="SusD-like_3"/>
    <property type="match status" value="1"/>
</dbReference>
<dbReference type="CDD" id="cd08977">
    <property type="entry name" value="SusD"/>
    <property type="match status" value="1"/>
</dbReference>
<proteinExistence type="inferred from homology"/>
<organism evidence="8 9">
    <name type="scientific">Catalinimonas alkaloidigena</name>
    <dbReference type="NCBI Taxonomy" id="1075417"/>
    <lineage>
        <taxon>Bacteria</taxon>
        <taxon>Pseudomonadati</taxon>
        <taxon>Bacteroidota</taxon>
        <taxon>Cytophagia</taxon>
        <taxon>Cytophagales</taxon>
        <taxon>Catalimonadaceae</taxon>
        <taxon>Catalinimonas</taxon>
    </lineage>
</organism>
<keyword evidence="4" id="KW-0472">Membrane</keyword>
<comment type="similarity">
    <text evidence="2">Belongs to the SusD family.</text>
</comment>
<dbReference type="Proteomes" id="UP000198510">
    <property type="component" value="Unassembled WGS sequence"/>
</dbReference>
<reference evidence="8 9" key="1">
    <citation type="submission" date="2016-10" db="EMBL/GenBank/DDBJ databases">
        <authorList>
            <person name="de Groot N.N."/>
        </authorList>
    </citation>
    <scope>NUCLEOTIDE SEQUENCE [LARGE SCALE GENOMIC DNA]</scope>
    <source>
        <strain evidence="8 9">DSM 25186</strain>
    </source>
</reference>
<dbReference type="OrthoDB" id="9792139at2"/>
<gene>
    <name evidence="8" type="ORF">SAMN05421823_102310</name>
</gene>